<organism evidence="3 4">
    <name type="scientific">Rugosimonospora acidiphila</name>
    <dbReference type="NCBI Taxonomy" id="556531"/>
    <lineage>
        <taxon>Bacteria</taxon>
        <taxon>Bacillati</taxon>
        <taxon>Actinomycetota</taxon>
        <taxon>Actinomycetes</taxon>
        <taxon>Micromonosporales</taxon>
        <taxon>Micromonosporaceae</taxon>
        <taxon>Rugosimonospora</taxon>
    </lineage>
</organism>
<sequence length="300" mass="32306">MEATVGGPKDSTGSTTGTLEPGGGADHLEKALGHLRMPRRWRSPLVIGGALCVLVGYFGPWWQFVYSPPAAFAKAHPAVPPPNVVYDQFYSGLSIMWYNSGLNGQNTNYTLVRASAGLLGAGVVLLLLGLISAAASLSGHPVRNVVRHVLSWLLHAGGVALTLWLTVSHAVNGASLRNARAQFAADYGGTATSRQASQYLHIHYQWGFVVMLLGFAMSLAIYTRERRLSEAEFGTRSRLYRATATWFGKLGDLVASALFMLVIIAVSVVAAVYLFQWIHRAIPFGHAVTPTPTPDPSAHR</sequence>
<feature type="transmembrane region" description="Helical" evidence="2">
    <location>
        <begin position="149"/>
        <end position="167"/>
    </location>
</feature>
<evidence type="ECO:0008006" key="5">
    <source>
        <dbReference type="Google" id="ProtNLM"/>
    </source>
</evidence>
<keyword evidence="2" id="KW-0812">Transmembrane</keyword>
<feature type="region of interest" description="Disordered" evidence="1">
    <location>
        <begin position="1"/>
        <end position="24"/>
    </location>
</feature>
<keyword evidence="4" id="KW-1185">Reference proteome</keyword>
<comment type="caution">
    <text evidence="3">The sequence shown here is derived from an EMBL/GenBank/DDBJ whole genome shotgun (WGS) entry which is preliminary data.</text>
</comment>
<feature type="transmembrane region" description="Helical" evidence="2">
    <location>
        <begin position="204"/>
        <end position="222"/>
    </location>
</feature>
<keyword evidence="2" id="KW-1133">Transmembrane helix</keyword>
<evidence type="ECO:0000256" key="1">
    <source>
        <dbReference type="SAM" id="MobiDB-lite"/>
    </source>
</evidence>
<feature type="transmembrane region" description="Helical" evidence="2">
    <location>
        <begin position="253"/>
        <end position="275"/>
    </location>
</feature>
<accession>A0ABP9SJB5</accession>
<name>A0ABP9SJB5_9ACTN</name>
<dbReference type="Proteomes" id="UP001501570">
    <property type="component" value="Unassembled WGS sequence"/>
</dbReference>
<evidence type="ECO:0000313" key="3">
    <source>
        <dbReference type="EMBL" id="GAA5197466.1"/>
    </source>
</evidence>
<evidence type="ECO:0000256" key="2">
    <source>
        <dbReference type="SAM" id="Phobius"/>
    </source>
</evidence>
<evidence type="ECO:0000313" key="4">
    <source>
        <dbReference type="Proteomes" id="UP001501570"/>
    </source>
</evidence>
<proteinExistence type="predicted"/>
<gene>
    <name evidence="3" type="ORF">GCM10023322_68750</name>
</gene>
<protein>
    <recommendedName>
        <fullName evidence="5">Cytochrome b subunit of formate dehydrogenase</fullName>
    </recommendedName>
</protein>
<feature type="transmembrane region" description="Helical" evidence="2">
    <location>
        <begin position="45"/>
        <end position="64"/>
    </location>
</feature>
<keyword evidence="2" id="KW-0472">Membrane</keyword>
<reference evidence="4" key="1">
    <citation type="journal article" date="2019" name="Int. J. Syst. Evol. Microbiol.">
        <title>The Global Catalogue of Microorganisms (GCM) 10K type strain sequencing project: providing services to taxonomists for standard genome sequencing and annotation.</title>
        <authorList>
            <consortium name="The Broad Institute Genomics Platform"/>
            <consortium name="The Broad Institute Genome Sequencing Center for Infectious Disease"/>
            <person name="Wu L."/>
            <person name="Ma J."/>
        </authorList>
    </citation>
    <scope>NUCLEOTIDE SEQUENCE [LARGE SCALE GENOMIC DNA]</scope>
    <source>
        <strain evidence="4">JCM 18304</strain>
    </source>
</reference>
<dbReference type="EMBL" id="BAABJQ010000030">
    <property type="protein sequence ID" value="GAA5197466.1"/>
    <property type="molecule type" value="Genomic_DNA"/>
</dbReference>
<feature type="transmembrane region" description="Helical" evidence="2">
    <location>
        <begin position="116"/>
        <end position="137"/>
    </location>
</feature>